<evidence type="ECO:0000313" key="2">
    <source>
        <dbReference type="Proteomes" id="UP000078397"/>
    </source>
</evidence>
<dbReference type="KEGG" id="pchm:VFPPC_16445"/>
<dbReference type="GeneID" id="28858192"/>
<gene>
    <name evidence="1" type="ORF">VFPPC_16445</name>
</gene>
<dbReference type="RefSeq" id="XP_018140832.1">
    <property type="nucleotide sequence ID" value="XM_018294198.1"/>
</dbReference>
<dbReference type="EMBL" id="LSBJ02000006">
    <property type="protein sequence ID" value="OAQ63252.1"/>
    <property type="molecule type" value="Genomic_DNA"/>
</dbReference>
<evidence type="ECO:0000313" key="1">
    <source>
        <dbReference type="EMBL" id="OAQ63252.1"/>
    </source>
</evidence>
<protein>
    <submittedName>
        <fullName evidence="1">Uncharacterized protein</fullName>
    </submittedName>
</protein>
<accession>A0A179FCN6</accession>
<organism evidence="1 2">
    <name type="scientific">Pochonia chlamydosporia 170</name>
    <dbReference type="NCBI Taxonomy" id="1380566"/>
    <lineage>
        <taxon>Eukaryota</taxon>
        <taxon>Fungi</taxon>
        <taxon>Dikarya</taxon>
        <taxon>Ascomycota</taxon>
        <taxon>Pezizomycotina</taxon>
        <taxon>Sordariomycetes</taxon>
        <taxon>Hypocreomycetidae</taxon>
        <taxon>Hypocreales</taxon>
        <taxon>Clavicipitaceae</taxon>
        <taxon>Pochonia</taxon>
    </lineage>
</organism>
<dbReference type="AlphaFoldDB" id="A0A179FCN6"/>
<proteinExistence type="predicted"/>
<sequence>MFLWSERILRYGEIHHVTPPPPSLRVKLLRIEYSRPIPLTVLGAGKVFAPDDPCKVFSTDILRNL</sequence>
<name>A0A179FCN6_METCM</name>
<reference evidence="1 2" key="1">
    <citation type="journal article" date="2016" name="PLoS Pathog.">
        <title>Biosynthesis of antibiotic leucinostatins in bio-control fungus Purpureocillium lilacinum and their inhibition on phytophthora revealed by genome mining.</title>
        <authorList>
            <person name="Wang G."/>
            <person name="Liu Z."/>
            <person name="Lin R."/>
            <person name="Li E."/>
            <person name="Mao Z."/>
            <person name="Ling J."/>
            <person name="Yang Y."/>
            <person name="Yin W.B."/>
            <person name="Xie B."/>
        </authorList>
    </citation>
    <scope>NUCLEOTIDE SEQUENCE [LARGE SCALE GENOMIC DNA]</scope>
    <source>
        <strain evidence="1">170</strain>
    </source>
</reference>
<keyword evidence="2" id="KW-1185">Reference proteome</keyword>
<comment type="caution">
    <text evidence="1">The sequence shown here is derived from an EMBL/GenBank/DDBJ whole genome shotgun (WGS) entry which is preliminary data.</text>
</comment>
<dbReference type="Proteomes" id="UP000078397">
    <property type="component" value="Unassembled WGS sequence"/>
</dbReference>